<dbReference type="RefSeq" id="WP_012568088.1">
    <property type="nucleotide sequence ID" value="NC_011420.2"/>
</dbReference>
<accession>B6IVI4</accession>
<evidence type="ECO:0008006" key="4">
    <source>
        <dbReference type="Google" id="ProtNLM"/>
    </source>
</evidence>
<sequence>MTGDDSMSGRYPPDALKADGLRAGAGLALTLGPFLIAQPHPLIAAPLLAGAALFGVFALRTAQRRFQRIAVDATGIRQHGPLGRAIRWDQVETVALRYYSTRRDRQGGWMQLTVRGAGRRIAVESPLDGFDRVAAAVAAAVRGRGLPVSEATRDNFVSLGHAVDPPRPSPFRR</sequence>
<dbReference type="AlphaFoldDB" id="B6IVI4"/>
<evidence type="ECO:0000256" key="1">
    <source>
        <dbReference type="SAM" id="Phobius"/>
    </source>
</evidence>
<evidence type="ECO:0000313" key="3">
    <source>
        <dbReference type="Proteomes" id="UP000001591"/>
    </source>
</evidence>
<feature type="transmembrane region" description="Helical" evidence="1">
    <location>
        <begin position="20"/>
        <end position="36"/>
    </location>
</feature>
<keyword evidence="1" id="KW-0472">Membrane</keyword>
<dbReference type="STRING" id="414684.RC1_2940"/>
<reference evidence="2 3" key="1">
    <citation type="journal article" date="2010" name="BMC Genomics">
        <title>Metabolic flexibility revealed in the genome of the cyst-forming alpha-1 proteobacterium Rhodospirillum centenum.</title>
        <authorList>
            <person name="Lu Y.K."/>
            <person name="Marden J."/>
            <person name="Han M."/>
            <person name="Swingley W.D."/>
            <person name="Mastrian S.D."/>
            <person name="Chowdhury S.R."/>
            <person name="Hao J."/>
            <person name="Helmy T."/>
            <person name="Kim S."/>
            <person name="Kurdoglu A.A."/>
            <person name="Matthies H.J."/>
            <person name="Rollo D."/>
            <person name="Stothard P."/>
            <person name="Blankenship R.E."/>
            <person name="Bauer C.E."/>
            <person name="Touchman J.W."/>
        </authorList>
    </citation>
    <scope>NUCLEOTIDE SEQUENCE [LARGE SCALE GENOMIC DNA]</scope>
    <source>
        <strain evidence="3">ATCC 51521 / SW</strain>
    </source>
</reference>
<organism evidence="2 3">
    <name type="scientific">Rhodospirillum centenum (strain ATCC 51521 / SW)</name>
    <dbReference type="NCBI Taxonomy" id="414684"/>
    <lineage>
        <taxon>Bacteria</taxon>
        <taxon>Pseudomonadati</taxon>
        <taxon>Pseudomonadota</taxon>
        <taxon>Alphaproteobacteria</taxon>
        <taxon>Rhodospirillales</taxon>
        <taxon>Rhodospirillaceae</taxon>
        <taxon>Rhodospirillum</taxon>
    </lineage>
</organism>
<name>B6IVI4_RHOCS</name>
<gene>
    <name evidence="2" type="ordered locus">RC1_2940</name>
</gene>
<keyword evidence="3" id="KW-1185">Reference proteome</keyword>
<dbReference type="eggNOG" id="ENOG50332YX">
    <property type="taxonomic scope" value="Bacteria"/>
</dbReference>
<dbReference type="HOGENOM" id="CLU_1546400_0_0_5"/>
<feature type="transmembrane region" description="Helical" evidence="1">
    <location>
        <begin position="42"/>
        <end position="59"/>
    </location>
</feature>
<keyword evidence="1" id="KW-1133">Transmembrane helix</keyword>
<dbReference type="EMBL" id="CP000613">
    <property type="protein sequence ID" value="ACJ00308.1"/>
    <property type="molecule type" value="Genomic_DNA"/>
</dbReference>
<proteinExistence type="predicted"/>
<dbReference type="KEGG" id="rce:RC1_2940"/>
<evidence type="ECO:0000313" key="2">
    <source>
        <dbReference type="EMBL" id="ACJ00308.1"/>
    </source>
</evidence>
<protein>
    <recommendedName>
        <fullName evidence="4">PH domain-containing protein</fullName>
    </recommendedName>
</protein>
<dbReference type="Proteomes" id="UP000001591">
    <property type="component" value="Chromosome"/>
</dbReference>
<keyword evidence="1" id="KW-0812">Transmembrane</keyword>